<evidence type="ECO:0000313" key="3">
    <source>
        <dbReference type="Proteomes" id="UP000266723"/>
    </source>
</evidence>
<feature type="transmembrane region" description="Helical" evidence="1">
    <location>
        <begin position="150"/>
        <end position="168"/>
    </location>
</feature>
<accession>A0ABQ7DR34</accession>
<comment type="caution">
    <text evidence="2">The sequence shown here is derived from an EMBL/GenBank/DDBJ whole genome shotgun (WGS) entry which is preliminary data.</text>
</comment>
<dbReference type="Proteomes" id="UP000266723">
    <property type="component" value="Unassembled WGS sequence"/>
</dbReference>
<keyword evidence="1" id="KW-0812">Transmembrane</keyword>
<gene>
    <name evidence="2" type="ORF">DY000_02028762</name>
</gene>
<evidence type="ECO:0000313" key="2">
    <source>
        <dbReference type="EMBL" id="KAF3580523.1"/>
    </source>
</evidence>
<name>A0ABQ7DR34_BRACR</name>
<keyword evidence="3" id="KW-1185">Reference proteome</keyword>
<keyword evidence="1" id="KW-0472">Membrane</keyword>
<evidence type="ECO:0000256" key="1">
    <source>
        <dbReference type="SAM" id="Phobius"/>
    </source>
</evidence>
<feature type="transmembrane region" description="Helical" evidence="1">
    <location>
        <begin position="180"/>
        <end position="204"/>
    </location>
</feature>
<feature type="transmembrane region" description="Helical" evidence="1">
    <location>
        <begin position="121"/>
        <end position="138"/>
    </location>
</feature>
<organism evidence="2 3">
    <name type="scientific">Brassica cretica</name>
    <name type="common">Mustard</name>
    <dbReference type="NCBI Taxonomy" id="69181"/>
    <lineage>
        <taxon>Eukaryota</taxon>
        <taxon>Viridiplantae</taxon>
        <taxon>Streptophyta</taxon>
        <taxon>Embryophyta</taxon>
        <taxon>Tracheophyta</taxon>
        <taxon>Spermatophyta</taxon>
        <taxon>Magnoliopsida</taxon>
        <taxon>eudicotyledons</taxon>
        <taxon>Gunneridae</taxon>
        <taxon>Pentapetalae</taxon>
        <taxon>rosids</taxon>
        <taxon>malvids</taxon>
        <taxon>Brassicales</taxon>
        <taxon>Brassicaceae</taxon>
        <taxon>Brassiceae</taxon>
        <taxon>Brassica</taxon>
    </lineage>
</organism>
<keyword evidence="1" id="KW-1133">Transmembrane helix</keyword>
<protein>
    <submittedName>
        <fullName evidence="2">Uncharacterized protein</fullName>
    </submittedName>
</protein>
<proteinExistence type="predicted"/>
<reference evidence="2 3" key="1">
    <citation type="journal article" date="2020" name="BMC Genomics">
        <title>Intraspecific diversification of the crop wild relative Brassica cretica Lam. using demographic model selection.</title>
        <authorList>
            <person name="Kioukis A."/>
            <person name="Michalopoulou V.A."/>
            <person name="Briers L."/>
            <person name="Pirintsos S."/>
            <person name="Studholme D.J."/>
            <person name="Pavlidis P."/>
            <person name="Sarris P.F."/>
        </authorList>
    </citation>
    <scope>NUCLEOTIDE SEQUENCE [LARGE SCALE GENOMIC DNA]</scope>
    <source>
        <strain evidence="3">cv. PFS-1207/04</strain>
    </source>
</reference>
<sequence length="232" mass="25955">MLWEEEAFERLKKRIEGWLAEQVETGSDAPVDTLGKSKSVPKIKRLQAINKVGPWFCIMVLYFSKPLNHRRSFNRNQLGKELTGLHCQSTSDRAGSSNLLLDNRLNLPSHPSCLLTSPQTISISVVMAIIQLNLKIMFTSLFTKHLRFKAFVHQIILVTGLRFVPLSINDLSSLSSSPSSMVFSLSFTAFILLLSSVVACAALVSDDFLSSGKSQASSDRREEFDIVLCKRY</sequence>
<dbReference type="EMBL" id="QGKV02000649">
    <property type="protein sequence ID" value="KAF3580523.1"/>
    <property type="molecule type" value="Genomic_DNA"/>
</dbReference>